<dbReference type="GO" id="GO:0008961">
    <property type="term" value="F:phosphatidylglycerol-prolipoprotein diacylglyceryl transferase activity"/>
    <property type="evidence" value="ECO:0007669"/>
    <property type="project" value="InterPro"/>
</dbReference>
<reference evidence="2 3" key="1">
    <citation type="submission" date="2016-11" db="EMBL/GenBank/DDBJ databases">
        <authorList>
            <person name="Varghese N."/>
            <person name="Submissions S."/>
        </authorList>
    </citation>
    <scope>NUCLEOTIDE SEQUENCE [LARGE SCALE GENOMIC DNA]</scope>
    <source>
        <strain evidence="2 3">DSM 1</strain>
    </source>
</reference>
<keyword evidence="1" id="KW-1133">Transmembrane helix</keyword>
<evidence type="ECO:0000313" key="2">
    <source>
        <dbReference type="EMBL" id="SHF84369.1"/>
    </source>
</evidence>
<dbReference type="Pfam" id="PF01790">
    <property type="entry name" value="LGT"/>
    <property type="match status" value="1"/>
</dbReference>
<dbReference type="GO" id="GO:0005886">
    <property type="term" value="C:plasma membrane"/>
    <property type="evidence" value="ECO:0007669"/>
    <property type="project" value="InterPro"/>
</dbReference>
<feature type="transmembrane region" description="Helical" evidence="1">
    <location>
        <begin position="6"/>
        <end position="30"/>
    </location>
</feature>
<keyword evidence="1" id="KW-0472">Membrane</keyword>
<evidence type="ECO:0000313" key="3">
    <source>
        <dbReference type="Proteomes" id="UP000184029"/>
    </source>
</evidence>
<proteinExistence type="predicted"/>
<feature type="transmembrane region" description="Helical" evidence="1">
    <location>
        <begin position="78"/>
        <end position="94"/>
    </location>
</feature>
<dbReference type="AlphaFoldDB" id="A0A8B4BZ81"/>
<sequence length="184" mass="21065">MAQSIMLGGLAINKAVLVYGLGFLLAYLILRKQDRQLLSLLSYMILITLFFYRFGGFFFDPGMYLKNPLLFLQANGGTREWVTGLLAAMMYVMVMKKRHSFGIGKLADIAAVGFFIITFVKNLFFPIFGDKTSLPWGISINDGTQSYHPINLYYCLLILILAFILWKRHDAFGNGRYFTNLMFY</sequence>
<gene>
    <name evidence="2" type="ORF">SAMN02745208_02771</name>
</gene>
<dbReference type="KEGG" id="bcoa:BF29_875"/>
<evidence type="ECO:0000256" key="1">
    <source>
        <dbReference type="SAM" id="Phobius"/>
    </source>
</evidence>
<protein>
    <recommendedName>
        <fullName evidence="4">Prolipoprotein diacylglyceryl transferase</fullName>
    </recommendedName>
</protein>
<feature type="transmembrane region" description="Helical" evidence="1">
    <location>
        <begin position="106"/>
        <end position="128"/>
    </location>
</feature>
<dbReference type="GO" id="GO:0042158">
    <property type="term" value="P:lipoprotein biosynthetic process"/>
    <property type="evidence" value="ECO:0007669"/>
    <property type="project" value="InterPro"/>
</dbReference>
<feature type="transmembrane region" description="Helical" evidence="1">
    <location>
        <begin position="148"/>
        <end position="166"/>
    </location>
</feature>
<evidence type="ECO:0008006" key="4">
    <source>
        <dbReference type="Google" id="ProtNLM"/>
    </source>
</evidence>
<accession>A0A8B4BZ81</accession>
<dbReference type="RefSeq" id="WP_029142920.1">
    <property type="nucleotide sequence ID" value="NZ_ALAS01000097.1"/>
</dbReference>
<dbReference type="GeneID" id="29814761"/>
<dbReference type="Proteomes" id="UP000184029">
    <property type="component" value="Unassembled WGS sequence"/>
</dbReference>
<dbReference type="InterPro" id="IPR001640">
    <property type="entry name" value="Lgt"/>
</dbReference>
<name>A0A8B4BZ81_HEYCO</name>
<keyword evidence="1" id="KW-0812">Transmembrane</keyword>
<comment type="caution">
    <text evidence="2">The sequence shown here is derived from an EMBL/GenBank/DDBJ whole genome shotgun (WGS) entry which is preliminary data.</text>
</comment>
<dbReference type="EMBL" id="FQUB01000079">
    <property type="protein sequence ID" value="SHF84369.1"/>
    <property type="molecule type" value="Genomic_DNA"/>
</dbReference>
<feature type="transmembrane region" description="Helical" evidence="1">
    <location>
        <begin position="37"/>
        <end position="58"/>
    </location>
</feature>
<organism evidence="2 3">
    <name type="scientific">Heyndrickxia coagulans DSM 1 = ATCC 7050</name>
    <dbReference type="NCBI Taxonomy" id="1121088"/>
    <lineage>
        <taxon>Bacteria</taxon>
        <taxon>Bacillati</taxon>
        <taxon>Bacillota</taxon>
        <taxon>Bacilli</taxon>
        <taxon>Bacillales</taxon>
        <taxon>Bacillaceae</taxon>
        <taxon>Heyndrickxia</taxon>
    </lineage>
</organism>